<evidence type="ECO:0000313" key="2">
    <source>
        <dbReference type="EMBL" id="CAE7343483.1"/>
    </source>
</evidence>
<sequence>MVLDESTHYVIEHSGPTRPSGFPHTSPVSSSSKGCQNIWITPMHPSTSWYSFEMLSGHYGTPYSGEESSQRALDKLSSSFGGYDAARNNCQHFAVWARYGVKSMLLSDEAKTTMARQLGAMAGMLLLPPPFNLASGCFGAFNIVSAKTGSQMSSRIEFY</sequence>
<organism evidence="2 3">
    <name type="scientific">Symbiodinium natans</name>
    <dbReference type="NCBI Taxonomy" id="878477"/>
    <lineage>
        <taxon>Eukaryota</taxon>
        <taxon>Sar</taxon>
        <taxon>Alveolata</taxon>
        <taxon>Dinophyceae</taxon>
        <taxon>Suessiales</taxon>
        <taxon>Symbiodiniaceae</taxon>
        <taxon>Symbiodinium</taxon>
    </lineage>
</organism>
<gene>
    <name evidence="2" type="ORF">SNAT2548_LOCUS17987</name>
</gene>
<protein>
    <recommendedName>
        <fullName evidence="1">LRAT domain-containing protein</fullName>
    </recommendedName>
</protein>
<accession>A0A812PDJ1</accession>
<name>A0A812PDJ1_9DINO</name>
<keyword evidence="3" id="KW-1185">Reference proteome</keyword>
<reference evidence="2" key="1">
    <citation type="submission" date="2021-02" db="EMBL/GenBank/DDBJ databases">
        <authorList>
            <person name="Dougan E. K."/>
            <person name="Rhodes N."/>
            <person name="Thang M."/>
            <person name="Chan C."/>
        </authorList>
    </citation>
    <scope>NUCLEOTIDE SEQUENCE</scope>
</reference>
<dbReference type="Proteomes" id="UP000604046">
    <property type="component" value="Unassembled WGS sequence"/>
</dbReference>
<evidence type="ECO:0000259" key="1">
    <source>
        <dbReference type="PROSITE" id="PS51934"/>
    </source>
</evidence>
<dbReference type="PROSITE" id="PS51934">
    <property type="entry name" value="LRAT"/>
    <property type="match status" value="1"/>
</dbReference>
<dbReference type="InterPro" id="IPR007053">
    <property type="entry name" value="LRAT_dom"/>
</dbReference>
<proteinExistence type="predicted"/>
<dbReference type="EMBL" id="CAJNDS010002130">
    <property type="protein sequence ID" value="CAE7343483.1"/>
    <property type="molecule type" value="Genomic_DNA"/>
</dbReference>
<feature type="domain" description="LRAT" evidence="1">
    <location>
        <begin position="1"/>
        <end position="106"/>
    </location>
</feature>
<dbReference type="Gene3D" id="3.90.1720.10">
    <property type="entry name" value="endopeptidase domain like (from Nostoc punctiforme)"/>
    <property type="match status" value="1"/>
</dbReference>
<comment type="caution">
    <text evidence="2">The sequence shown here is derived from an EMBL/GenBank/DDBJ whole genome shotgun (WGS) entry which is preliminary data.</text>
</comment>
<dbReference type="OrthoDB" id="10021907at2759"/>
<dbReference type="AlphaFoldDB" id="A0A812PDJ1"/>
<evidence type="ECO:0000313" key="3">
    <source>
        <dbReference type="Proteomes" id="UP000604046"/>
    </source>
</evidence>